<comment type="similarity">
    <text evidence="1">Belongs to the short-chain fatty acyl-CoA assimilation regulator (ScfR) family.</text>
</comment>
<dbReference type="GO" id="GO:0003677">
    <property type="term" value="F:DNA binding"/>
    <property type="evidence" value="ECO:0007669"/>
    <property type="project" value="InterPro"/>
</dbReference>
<protein>
    <recommendedName>
        <fullName evidence="2">HTH cro/C1-type domain-containing protein</fullName>
    </recommendedName>
</protein>
<name>A0A644YUF4_9ZZZZ</name>
<organism evidence="3">
    <name type="scientific">bioreactor metagenome</name>
    <dbReference type="NCBI Taxonomy" id="1076179"/>
    <lineage>
        <taxon>unclassified sequences</taxon>
        <taxon>metagenomes</taxon>
        <taxon>ecological metagenomes</taxon>
    </lineage>
</organism>
<sequence length="387" mass="45095">MGEKMTSINPNILVWCRKVSGASVDEVSQKFGEGRIHDWENGIDYPTYSQLQQLCDFYQKPIAVCFFPEPPEYKNLGASFRTIPSEIERILLNRHILKLLDEARCMQINLYELNQNNNSKYTIFSSHIFSQNILVMAKELRTFLGVNIETQKQIRTIAGHFEFWRERFSDIGIYVFKEAFGENSTSGFCLFDDTFPVIYINNSLSFTRQIFTLFHELCHIIRKTSGIDMLNDDFYHKNLNEYQLSVEQNCNAFAGAFLVPDFDFKKQIKGKQSTEEFVSKLASRYGVSREVILRKFLDIRLISKAEYAERSKAYTEDYFRIKDTIAAKKSSGNYYNTQAAYKGRQYTELVFKNYYTNNITLAQAAKYMNMKIPSIRSFAEKRGWGSL</sequence>
<accession>A0A644YUF4</accession>
<dbReference type="PANTHER" id="PTHR43236">
    <property type="entry name" value="ANTITOXIN HIGA1"/>
    <property type="match status" value="1"/>
</dbReference>
<dbReference type="InterPro" id="IPR010982">
    <property type="entry name" value="Lambda_DNA-bd_dom_sf"/>
</dbReference>
<proteinExistence type="inferred from homology"/>
<dbReference type="Gene3D" id="1.10.10.2910">
    <property type="match status" value="1"/>
</dbReference>
<comment type="caution">
    <text evidence="3">The sequence shown here is derived from an EMBL/GenBank/DDBJ whole genome shotgun (WGS) entry which is preliminary data.</text>
</comment>
<gene>
    <name evidence="3" type="ORF">SDC9_76194</name>
</gene>
<dbReference type="InterPro" id="IPR052345">
    <property type="entry name" value="Rad_response_metalloprotease"/>
</dbReference>
<dbReference type="InterPro" id="IPR001387">
    <property type="entry name" value="Cro/C1-type_HTH"/>
</dbReference>
<dbReference type="SUPFAM" id="SSF47413">
    <property type="entry name" value="lambda repressor-like DNA-binding domains"/>
    <property type="match status" value="1"/>
</dbReference>
<evidence type="ECO:0000256" key="1">
    <source>
        <dbReference type="ARBA" id="ARBA00007227"/>
    </source>
</evidence>
<dbReference type="EMBL" id="VSSQ01005570">
    <property type="protein sequence ID" value="MPM29654.1"/>
    <property type="molecule type" value="Genomic_DNA"/>
</dbReference>
<feature type="domain" description="HTH cro/C1-type" evidence="2">
    <location>
        <begin position="36"/>
        <end position="65"/>
    </location>
</feature>
<evidence type="ECO:0000313" key="3">
    <source>
        <dbReference type="EMBL" id="MPM29654.1"/>
    </source>
</evidence>
<evidence type="ECO:0000259" key="2">
    <source>
        <dbReference type="PROSITE" id="PS50943"/>
    </source>
</evidence>
<dbReference type="Pfam" id="PF06114">
    <property type="entry name" value="Peptidase_M78"/>
    <property type="match status" value="1"/>
</dbReference>
<dbReference type="PROSITE" id="PS50943">
    <property type="entry name" value="HTH_CROC1"/>
    <property type="match status" value="1"/>
</dbReference>
<dbReference type="AlphaFoldDB" id="A0A644YUF4"/>
<reference evidence="3" key="1">
    <citation type="submission" date="2019-08" db="EMBL/GenBank/DDBJ databases">
        <authorList>
            <person name="Kucharzyk K."/>
            <person name="Murdoch R.W."/>
            <person name="Higgins S."/>
            <person name="Loffler F."/>
        </authorList>
    </citation>
    <scope>NUCLEOTIDE SEQUENCE</scope>
</reference>
<dbReference type="InterPro" id="IPR010359">
    <property type="entry name" value="IrrE_HExxH"/>
</dbReference>
<dbReference type="PANTHER" id="PTHR43236:SF2">
    <property type="entry name" value="BLL0069 PROTEIN"/>
    <property type="match status" value="1"/>
</dbReference>